<dbReference type="SUPFAM" id="SSF56204">
    <property type="entry name" value="Hect, E3 ligase catalytic domain"/>
    <property type="match status" value="1"/>
</dbReference>
<protein>
    <submittedName>
        <fullName evidence="3">G2 M phase-specific E3 ubiquitin- ligase-like isoform X1</fullName>
    </submittedName>
</protein>
<dbReference type="GO" id="GO:0004842">
    <property type="term" value="F:ubiquitin-protein transferase activity"/>
    <property type="evidence" value="ECO:0007669"/>
    <property type="project" value="InterPro"/>
</dbReference>
<feature type="non-terminal residue" evidence="3">
    <location>
        <position position="1"/>
    </location>
</feature>
<evidence type="ECO:0000313" key="3">
    <source>
        <dbReference type="EMBL" id="CAB4035146.1"/>
    </source>
</evidence>
<sequence length="367" mass="41898">LEYAAPVWANLPQYLSDDIESVQRRALKIIFPDFDYFQALESSKLLQLSNRRDRICESFMAQQRKSSSVLSKIINTNYEPTITHSVESSSEKFTSQQEFIPTCPNRNLVQEETDRSCLDAYYASLLETTDSLTNFEDASICIDEDKANANQSTAIDNGDTDTSDVEETANEILTKLALDINQDNISKFNISRNFIWEGTKRALSRKSFSPNNKVSVKFTDDAGNSEDAVDMGGPMKEFFTLVFQWLFTSQLFCGSEHDKFLSYQASSIEQNEYYFAGLIIANVPGVVTVGRQKKKIIQIHESDSQTFEQLTIEVKNCFKIPENTKVYLKKFDCEWNDYIEIDNIDDVTDKDRLVVEQESISIVAEKQ</sequence>
<dbReference type="InterPro" id="IPR035983">
    <property type="entry name" value="Hect_E3_ubiquitin_ligase"/>
</dbReference>
<dbReference type="PROSITE" id="PS50237">
    <property type="entry name" value="HECT"/>
    <property type="match status" value="1"/>
</dbReference>
<keyword evidence="1 2" id="KW-0833">Ubl conjugation pathway</keyword>
<dbReference type="Proteomes" id="UP001152795">
    <property type="component" value="Unassembled WGS sequence"/>
</dbReference>
<dbReference type="EMBL" id="CACRXK020020760">
    <property type="protein sequence ID" value="CAB4035146.1"/>
    <property type="molecule type" value="Genomic_DNA"/>
</dbReference>
<dbReference type="AlphaFoldDB" id="A0A6S7JR18"/>
<gene>
    <name evidence="3" type="ORF">PACLA_8A059903</name>
</gene>
<evidence type="ECO:0000313" key="4">
    <source>
        <dbReference type="Proteomes" id="UP001152795"/>
    </source>
</evidence>
<proteinExistence type="predicted"/>
<reference evidence="3" key="1">
    <citation type="submission" date="2020-04" db="EMBL/GenBank/DDBJ databases">
        <authorList>
            <person name="Alioto T."/>
            <person name="Alioto T."/>
            <person name="Gomez Garrido J."/>
        </authorList>
    </citation>
    <scope>NUCLEOTIDE SEQUENCE</scope>
    <source>
        <strain evidence="3">A484AB</strain>
    </source>
</reference>
<evidence type="ECO:0000256" key="2">
    <source>
        <dbReference type="PROSITE-ProRule" id="PRU00104"/>
    </source>
</evidence>
<keyword evidence="4" id="KW-1185">Reference proteome</keyword>
<accession>A0A6S7JR18</accession>
<dbReference type="GO" id="GO:0016874">
    <property type="term" value="F:ligase activity"/>
    <property type="evidence" value="ECO:0007669"/>
    <property type="project" value="UniProtKB-KW"/>
</dbReference>
<dbReference type="Gene3D" id="3.90.1750.10">
    <property type="entry name" value="Hect, E3 ligase catalytic domains"/>
    <property type="match status" value="1"/>
</dbReference>
<name>A0A6S7JR18_PARCT</name>
<feature type="non-terminal residue" evidence="3">
    <location>
        <position position="367"/>
    </location>
</feature>
<comment type="caution">
    <text evidence="3">The sequence shown here is derived from an EMBL/GenBank/DDBJ whole genome shotgun (WGS) entry which is preliminary data.</text>
</comment>
<dbReference type="InterPro" id="IPR000569">
    <property type="entry name" value="HECT_dom"/>
</dbReference>
<organism evidence="3 4">
    <name type="scientific">Paramuricea clavata</name>
    <name type="common">Red gorgonian</name>
    <name type="synonym">Violescent sea-whip</name>
    <dbReference type="NCBI Taxonomy" id="317549"/>
    <lineage>
        <taxon>Eukaryota</taxon>
        <taxon>Metazoa</taxon>
        <taxon>Cnidaria</taxon>
        <taxon>Anthozoa</taxon>
        <taxon>Octocorallia</taxon>
        <taxon>Malacalcyonacea</taxon>
        <taxon>Plexauridae</taxon>
        <taxon>Paramuricea</taxon>
    </lineage>
</organism>
<dbReference type="OrthoDB" id="2384350at2759"/>
<keyword evidence="3" id="KW-0436">Ligase</keyword>
<comment type="caution">
    <text evidence="2">Lacks conserved residue(s) required for the propagation of feature annotation.</text>
</comment>
<evidence type="ECO:0000256" key="1">
    <source>
        <dbReference type="ARBA" id="ARBA00022786"/>
    </source>
</evidence>